<evidence type="ECO:0000313" key="3">
    <source>
        <dbReference type="Proteomes" id="UP000745859"/>
    </source>
</evidence>
<proteinExistence type="predicted"/>
<sequence>MKNSKLLSSFQSESLQLQNHVVMAPMTRSRAIGNIPNNIMAEYYGLRANAGLIITEATSPSKNGLGYPNIPAVYSDEQIEGWKKTTEAVHKKGGKIFLQIMHTGRISHELNLPEGGEVLAPSAIQAAGEMFTMEGVKAHTTPREMTLQDIKQAQEEYVQAAKNAIVAGFDGVEIHAANGYLANQFLNKGSNQRKDEYGGSVENRSRFVLELATQISNVIGNDKTGIRISPFGEFNDMALYDEIPATFDYLIQELNTLDLAYLHLAALSQNIPDGYLEGLAAKFNGNIIFNGGFGYDLPRAEKTVSENDRYLVSIGVPFIANPDLIARIEQGAKFNQPDQNTFYTPGEEGYLTYPTLAKAN</sequence>
<keyword evidence="2" id="KW-0560">Oxidoreductase</keyword>
<keyword evidence="3" id="KW-1185">Reference proteome</keyword>
<dbReference type="Proteomes" id="UP000745859">
    <property type="component" value="Unassembled WGS sequence"/>
</dbReference>
<dbReference type="EMBL" id="JAASQL010000001">
    <property type="protein sequence ID" value="NIJ45016.1"/>
    <property type="molecule type" value="Genomic_DNA"/>
</dbReference>
<dbReference type="RefSeq" id="WP_167186105.1">
    <property type="nucleotide sequence ID" value="NZ_JAASQL010000001.1"/>
</dbReference>
<name>A0ABX0UCY5_9FLAO</name>
<dbReference type="Gene3D" id="3.20.20.70">
    <property type="entry name" value="Aldolase class I"/>
    <property type="match status" value="1"/>
</dbReference>
<dbReference type="GO" id="GO:0016491">
    <property type="term" value="F:oxidoreductase activity"/>
    <property type="evidence" value="ECO:0007669"/>
    <property type="project" value="UniProtKB-KW"/>
</dbReference>
<dbReference type="Pfam" id="PF00724">
    <property type="entry name" value="Oxidored_FMN"/>
    <property type="match status" value="1"/>
</dbReference>
<comment type="caution">
    <text evidence="2">The sequence shown here is derived from an EMBL/GenBank/DDBJ whole genome shotgun (WGS) entry which is preliminary data.</text>
</comment>
<gene>
    <name evidence="2" type="ORF">FHR24_001455</name>
</gene>
<dbReference type="PANTHER" id="PTHR22893">
    <property type="entry name" value="NADH OXIDOREDUCTASE-RELATED"/>
    <property type="match status" value="1"/>
</dbReference>
<organism evidence="2 3">
    <name type="scientific">Wenyingzhuangia heitensis</name>
    <dbReference type="NCBI Taxonomy" id="1487859"/>
    <lineage>
        <taxon>Bacteria</taxon>
        <taxon>Pseudomonadati</taxon>
        <taxon>Bacteroidota</taxon>
        <taxon>Flavobacteriia</taxon>
        <taxon>Flavobacteriales</taxon>
        <taxon>Flavobacteriaceae</taxon>
        <taxon>Wenyingzhuangia</taxon>
    </lineage>
</organism>
<dbReference type="InterPro" id="IPR001155">
    <property type="entry name" value="OxRdtase_FMN_N"/>
</dbReference>
<accession>A0ABX0UCY5</accession>
<evidence type="ECO:0000259" key="1">
    <source>
        <dbReference type="Pfam" id="PF00724"/>
    </source>
</evidence>
<evidence type="ECO:0000313" key="2">
    <source>
        <dbReference type="EMBL" id="NIJ45016.1"/>
    </source>
</evidence>
<protein>
    <submittedName>
        <fullName evidence="2">N-ethylmaleimide reductase</fullName>
        <ecNumber evidence="2">1.-.-.-</ecNumber>
    </submittedName>
</protein>
<reference evidence="2 3" key="1">
    <citation type="submission" date="2020-03" db="EMBL/GenBank/DDBJ databases">
        <title>Genomic Encyclopedia of Type Strains, Phase IV (KMG-IV): sequencing the most valuable type-strain genomes for metagenomic binning, comparative biology and taxonomic classification.</title>
        <authorList>
            <person name="Goeker M."/>
        </authorList>
    </citation>
    <scope>NUCLEOTIDE SEQUENCE [LARGE SCALE GENOMIC DNA]</scope>
    <source>
        <strain evidence="2 3">DSM 101599</strain>
    </source>
</reference>
<feature type="domain" description="NADH:flavin oxidoreductase/NADH oxidase N-terminal" evidence="1">
    <location>
        <begin position="11"/>
        <end position="333"/>
    </location>
</feature>
<dbReference type="PANTHER" id="PTHR22893:SF91">
    <property type="entry name" value="NADPH DEHYDROGENASE 2-RELATED"/>
    <property type="match status" value="1"/>
</dbReference>
<dbReference type="InterPro" id="IPR013785">
    <property type="entry name" value="Aldolase_TIM"/>
</dbReference>
<dbReference type="CDD" id="cd02933">
    <property type="entry name" value="OYE_like_FMN"/>
    <property type="match status" value="1"/>
</dbReference>
<dbReference type="InterPro" id="IPR045247">
    <property type="entry name" value="Oye-like"/>
</dbReference>
<dbReference type="EC" id="1.-.-.-" evidence="2"/>
<dbReference type="SUPFAM" id="SSF51395">
    <property type="entry name" value="FMN-linked oxidoreductases"/>
    <property type="match status" value="1"/>
</dbReference>